<accession>A0ABD2CGM8</accession>
<sequence length="70" mass="8029">MDLLYTVNRKAYSKSFSNQESLYDGQSLCTLSCRNIAAFTTVTELEDNNGKTWGSHVYVVDLNMPWHVHK</sequence>
<gene>
    <name evidence="1" type="ORF">V1477_007755</name>
</gene>
<dbReference type="Proteomes" id="UP001607303">
    <property type="component" value="Unassembled WGS sequence"/>
</dbReference>
<comment type="caution">
    <text evidence="1">The sequence shown here is derived from an EMBL/GenBank/DDBJ whole genome shotgun (WGS) entry which is preliminary data.</text>
</comment>
<proteinExistence type="predicted"/>
<name>A0ABD2CGM8_VESMC</name>
<reference evidence="1 2" key="1">
    <citation type="journal article" date="2024" name="Ann. Entomol. Soc. Am.">
        <title>Genomic analyses of the southern and eastern yellowjacket wasps (Hymenoptera: Vespidae) reveal evolutionary signatures of social life.</title>
        <authorList>
            <person name="Catto M.A."/>
            <person name="Caine P.B."/>
            <person name="Orr S.E."/>
            <person name="Hunt B.G."/>
            <person name="Goodisman M.A.D."/>
        </authorList>
    </citation>
    <scope>NUCLEOTIDE SEQUENCE [LARGE SCALE GENOMIC DNA]</scope>
    <source>
        <strain evidence="1">232</strain>
        <tissue evidence="1">Head and thorax</tissue>
    </source>
</reference>
<evidence type="ECO:0000313" key="2">
    <source>
        <dbReference type="Proteomes" id="UP001607303"/>
    </source>
</evidence>
<evidence type="ECO:0000313" key="1">
    <source>
        <dbReference type="EMBL" id="KAL2743879.1"/>
    </source>
</evidence>
<protein>
    <submittedName>
        <fullName evidence="1">Mediator of RNA polymerase II transcription subunit 16 isoform X1</fullName>
    </submittedName>
</protein>
<dbReference type="EMBL" id="JAYRBN010000053">
    <property type="protein sequence ID" value="KAL2743879.1"/>
    <property type="molecule type" value="Genomic_DNA"/>
</dbReference>
<keyword evidence="2" id="KW-1185">Reference proteome</keyword>
<organism evidence="1 2">
    <name type="scientific">Vespula maculifrons</name>
    <name type="common">Eastern yellow jacket</name>
    <name type="synonym">Wasp</name>
    <dbReference type="NCBI Taxonomy" id="7453"/>
    <lineage>
        <taxon>Eukaryota</taxon>
        <taxon>Metazoa</taxon>
        <taxon>Ecdysozoa</taxon>
        <taxon>Arthropoda</taxon>
        <taxon>Hexapoda</taxon>
        <taxon>Insecta</taxon>
        <taxon>Pterygota</taxon>
        <taxon>Neoptera</taxon>
        <taxon>Endopterygota</taxon>
        <taxon>Hymenoptera</taxon>
        <taxon>Apocrita</taxon>
        <taxon>Aculeata</taxon>
        <taxon>Vespoidea</taxon>
        <taxon>Vespidae</taxon>
        <taxon>Vespinae</taxon>
        <taxon>Vespula</taxon>
    </lineage>
</organism>
<dbReference type="AlphaFoldDB" id="A0ABD2CGM8"/>